<dbReference type="PANTHER" id="PTHR43792">
    <property type="entry name" value="GNAT FAMILY, PUTATIVE (AFU_ORTHOLOGUE AFUA_3G00765)-RELATED-RELATED"/>
    <property type="match status" value="1"/>
</dbReference>
<dbReference type="InterPro" id="IPR000182">
    <property type="entry name" value="GNAT_dom"/>
</dbReference>
<dbReference type="InterPro" id="IPR016181">
    <property type="entry name" value="Acyl_CoA_acyltransferase"/>
</dbReference>
<dbReference type="PROSITE" id="PS51186">
    <property type="entry name" value="GNAT"/>
    <property type="match status" value="1"/>
</dbReference>
<protein>
    <submittedName>
        <fullName evidence="2">GNAT family N-acetyltransferase</fullName>
    </submittedName>
</protein>
<dbReference type="PANTHER" id="PTHR43792:SF1">
    <property type="entry name" value="N-ACETYLTRANSFERASE DOMAIN-CONTAINING PROTEIN"/>
    <property type="match status" value="1"/>
</dbReference>
<gene>
    <name evidence="2" type="ORF">FUA23_07970</name>
</gene>
<accession>A0A5C7FYJ1</accession>
<dbReference type="RefSeq" id="WP_147930202.1">
    <property type="nucleotide sequence ID" value="NZ_VOXD01000009.1"/>
</dbReference>
<dbReference type="Pfam" id="PF13302">
    <property type="entry name" value="Acetyltransf_3"/>
    <property type="match status" value="1"/>
</dbReference>
<evidence type="ECO:0000313" key="3">
    <source>
        <dbReference type="Proteomes" id="UP000321907"/>
    </source>
</evidence>
<dbReference type="EMBL" id="VOXD01000009">
    <property type="protein sequence ID" value="TXF90163.1"/>
    <property type="molecule type" value="Genomic_DNA"/>
</dbReference>
<dbReference type="GO" id="GO:0016747">
    <property type="term" value="F:acyltransferase activity, transferring groups other than amino-acyl groups"/>
    <property type="evidence" value="ECO:0007669"/>
    <property type="project" value="InterPro"/>
</dbReference>
<dbReference type="AlphaFoldDB" id="A0A5C7FYJ1"/>
<dbReference type="SUPFAM" id="SSF55729">
    <property type="entry name" value="Acyl-CoA N-acyltransferases (Nat)"/>
    <property type="match status" value="1"/>
</dbReference>
<dbReference type="InterPro" id="IPR051531">
    <property type="entry name" value="N-acetyltransferase"/>
</dbReference>
<comment type="caution">
    <text evidence="2">The sequence shown here is derived from an EMBL/GenBank/DDBJ whole genome shotgun (WGS) entry which is preliminary data.</text>
</comment>
<dbReference type="OrthoDB" id="9798081at2"/>
<evidence type="ECO:0000313" key="2">
    <source>
        <dbReference type="EMBL" id="TXF90163.1"/>
    </source>
</evidence>
<proteinExistence type="predicted"/>
<organism evidence="2 3">
    <name type="scientific">Neolewinella aurantiaca</name>
    <dbReference type="NCBI Taxonomy" id="2602767"/>
    <lineage>
        <taxon>Bacteria</taxon>
        <taxon>Pseudomonadati</taxon>
        <taxon>Bacteroidota</taxon>
        <taxon>Saprospiria</taxon>
        <taxon>Saprospirales</taxon>
        <taxon>Lewinellaceae</taxon>
        <taxon>Neolewinella</taxon>
    </lineage>
</organism>
<sequence length="170" mass="18881">MDIPHPTQRLRLRPVTPEDAPFILELLTSKSWLENIGDRGVHTLDDARGYITEKLLPAYNTPGCGPMLCTLKSDGTIIGNTGVYRRPGLDTPDFGFAFLEAYHGQGFAHEASISNMAYAVAHGHKELLAITLPTNEPSLSLLSKLGFERERELIQLPGDDEELVLLRWEV</sequence>
<feature type="domain" description="N-acetyltransferase" evidence="1">
    <location>
        <begin position="10"/>
        <end position="170"/>
    </location>
</feature>
<keyword evidence="2" id="KW-0808">Transferase</keyword>
<dbReference type="Proteomes" id="UP000321907">
    <property type="component" value="Unassembled WGS sequence"/>
</dbReference>
<dbReference type="Gene3D" id="3.40.630.30">
    <property type="match status" value="1"/>
</dbReference>
<keyword evidence="3" id="KW-1185">Reference proteome</keyword>
<reference evidence="2 3" key="1">
    <citation type="submission" date="2019-08" db="EMBL/GenBank/DDBJ databases">
        <title>Lewinella sp. strain SSH13 Genome sequencing and assembly.</title>
        <authorList>
            <person name="Kim I."/>
        </authorList>
    </citation>
    <scope>NUCLEOTIDE SEQUENCE [LARGE SCALE GENOMIC DNA]</scope>
    <source>
        <strain evidence="2 3">SSH13</strain>
    </source>
</reference>
<evidence type="ECO:0000259" key="1">
    <source>
        <dbReference type="PROSITE" id="PS51186"/>
    </source>
</evidence>
<name>A0A5C7FYJ1_9BACT</name>